<sequence length="102" mass="11400">MKKIYIAGKVTGELIAECTMKFGTAQKQIEARGYEVINPLEVVNDWTATWNDAMRKCIPALAECDGLLLLPDYNDSKGARAELQMAYVLDIEVFSDINDINI</sequence>
<dbReference type="Pfam" id="PF14359">
    <property type="entry name" value="DUF4406"/>
    <property type="match status" value="1"/>
</dbReference>
<accession>A0ABT6V820</accession>
<dbReference type="SUPFAM" id="SSF52309">
    <property type="entry name" value="N-(deoxy)ribosyltransferase-like"/>
    <property type="match status" value="1"/>
</dbReference>
<dbReference type="InterPro" id="IPR025518">
    <property type="entry name" value="DUF4406"/>
</dbReference>
<keyword evidence="2" id="KW-1185">Reference proteome</keyword>
<dbReference type="RefSeq" id="WP_282715845.1">
    <property type="nucleotide sequence ID" value="NZ_JASCRZ010000002.1"/>
</dbReference>
<organism evidence="1 2">
    <name type="scientific">Flavobacterium algoritolerans</name>
    <dbReference type="NCBI Taxonomy" id="3041254"/>
    <lineage>
        <taxon>Bacteria</taxon>
        <taxon>Pseudomonadati</taxon>
        <taxon>Bacteroidota</taxon>
        <taxon>Flavobacteriia</taxon>
        <taxon>Flavobacteriales</taxon>
        <taxon>Flavobacteriaceae</taxon>
        <taxon>Flavobacterium</taxon>
    </lineage>
</organism>
<proteinExistence type="predicted"/>
<dbReference type="EMBL" id="JASCRZ010000002">
    <property type="protein sequence ID" value="MDI5894375.1"/>
    <property type="molecule type" value="Genomic_DNA"/>
</dbReference>
<dbReference type="Proteomes" id="UP001243403">
    <property type="component" value="Unassembled WGS sequence"/>
</dbReference>
<name>A0ABT6V820_9FLAO</name>
<protein>
    <submittedName>
        <fullName evidence="1">DUF4406 domain-containing protein</fullName>
    </submittedName>
</protein>
<dbReference type="Gene3D" id="3.40.50.10400">
    <property type="entry name" value="Hypothetical protein PA1492"/>
    <property type="match status" value="1"/>
</dbReference>
<evidence type="ECO:0000313" key="1">
    <source>
        <dbReference type="EMBL" id="MDI5894375.1"/>
    </source>
</evidence>
<evidence type="ECO:0000313" key="2">
    <source>
        <dbReference type="Proteomes" id="UP001243403"/>
    </source>
</evidence>
<gene>
    <name evidence="1" type="ORF">QLS65_05695</name>
</gene>
<comment type="caution">
    <text evidence="1">The sequence shown here is derived from an EMBL/GenBank/DDBJ whole genome shotgun (WGS) entry which is preliminary data.</text>
</comment>
<reference evidence="1 2" key="1">
    <citation type="submission" date="2023-04" db="EMBL/GenBank/DDBJ databases">
        <title>Two novel species of Flavobacterium.</title>
        <authorList>
            <person name="Liu Q."/>
            <person name="Xin Y.-H."/>
        </authorList>
    </citation>
    <scope>NUCLEOTIDE SEQUENCE [LARGE SCALE GENOMIC DNA]</scope>
    <source>
        <strain evidence="1 2">LB1P51</strain>
    </source>
</reference>